<accession>A0ABU4H047</accession>
<evidence type="ECO:0000313" key="3">
    <source>
        <dbReference type="Proteomes" id="UP001283109"/>
    </source>
</evidence>
<keyword evidence="1" id="KW-1133">Transmembrane helix</keyword>
<feature type="transmembrane region" description="Helical" evidence="1">
    <location>
        <begin position="6"/>
        <end position="32"/>
    </location>
</feature>
<name>A0ABU4H047_9MICO</name>
<protein>
    <submittedName>
        <fullName evidence="2">Uncharacterized protein</fullName>
    </submittedName>
</protein>
<keyword evidence="1" id="KW-0472">Membrane</keyword>
<evidence type="ECO:0000256" key="1">
    <source>
        <dbReference type="SAM" id="Phobius"/>
    </source>
</evidence>
<sequence>MDYGFWSHAIFWLIGAMAAIGALGTVLAFWGLGRQEYRKD</sequence>
<keyword evidence="1" id="KW-0812">Transmembrane</keyword>
<dbReference type="Proteomes" id="UP001283109">
    <property type="component" value="Unassembled WGS sequence"/>
</dbReference>
<dbReference type="RefSeq" id="WP_318351815.1">
    <property type="nucleotide sequence ID" value="NZ_JAWQEV010000001.1"/>
</dbReference>
<comment type="caution">
    <text evidence="2">The sequence shown here is derived from an EMBL/GenBank/DDBJ whole genome shotgun (WGS) entry which is preliminary data.</text>
</comment>
<keyword evidence="3" id="KW-1185">Reference proteome</keyword>
<gene>
    <name evidence="2" type="ORF">R8Z58_00555</name>
</gene>
<dbReference type="EMBL" id="JAWQEV010000001">
    <property type="protein sequence ID" value="MDW4571264.1"/>
    <property type="molecule type" value="Genomic_DNA"/>
</dbReference>
<proteinExistence type="predicted"/>
<reference evidence="2 3" key="1">
    <citation type="submission" date="2023-11" db="EMBL/GenBank/DDBJ databases">
        <title>Draft genome sequence of Microbacterium arthrosphaerae JCM 30492.</title>
        <authorList>
            <person name="Zhang G."/>
            <person name="Ding Y."/>
        </authorList>
    </citation>
    <scope>NUCLEOTIDE SEQUENCE [LARGE SCALE GENOMIC DNA]</scope>
    <source>
        <strain evidence="2 3">JCM 30492</strain>
    </source>
</reference>
<evidence type="ECO:0000313" key="2">
    <source>
        <dbReference type="EMBL" id="MDW4571264.1"/>
    </source>
</evidence>
<organism evidence="2 3">
    <name type="scientific">Microbacterium arthrosphaerae</name>
    <dbReference type="NCBI Taxonomy" id="792652"/>
    <lineage>
        <taxon>Bacteria</taxon>
        <taxon>Bacillati</taxon>
        <taxon>Actinomycetota</taxon>
        <taxon>Actinomycetes</taxon>
        <taxon>Micrococcales</taxon>
        <taxon>Microbacteriaceae</taxon>
        <taxon>Microbacterium</taxon>
    </lineage>
</organism>